<dbReference type="GO" id="GO:0043565">
    <property type="term" value="F:sequence-specific DNA binding"/>
    <property type="evidence" value="ECO:0007669"/>
    <property type="project" value="InterPro"/>
</dbReference>
<dbReference type="SMART" id="SM00342">
    <property type="entry name" value="HTH_ARAC"/>
    <property type="match status" value="1"/>
</dbReference>
<dbReference type="GO" id="GO:0003700">
    <property type="term" value="F:DNA-binding transcription factor activity"/>
    <property type="evidence" value="ECO:0007669"/>
    <property type="project" value="InterPro"/>
</dbReference>
<dbReference type="SUPFAM" id="SSF46689">
    <property type="entry name" value="Homeodomain-like"/>
    <property type="match status" value="2"/>
</dbReference>
<accession>A0A6N7WLP6</accession>
<dbReference type="AlphaFoldDB" id="A0A6N7WLP6"/>
<evidence type="ECO:0000256" key="2">
    <source>
        <dbReference type="ARBA" id="ARBA00023163"/>
    </source>
</evidence>
<name>A0A6N7WLP6_9FIRM</name>
<keyword evidence="1" id="KW-0805">Transcription regulation</keyword>
<gene>
    <name evidence="4" type="ORF">FYJ45_25310</name>
</gene>
<dbReference type="Proteomes" id="UP000436047">
    <property type="component" value="Unassembled WGS sequence"/>
</dbReference>
<feature type="domain" description="HTH araC/xylS-type" evidence="3">
    <location>
        <begin position="223"/>
        <end position="321"/>
    </location>
</feature>
<evidence type="ECO:0000313" key="4">
    <source>
        <dbReference type="EMBL" id="MSS91427.1"/>
    </source>
</evidence>
<dbReference type="PROSITE" id="PS01124">
    <property type="entry name" value="HTH_ARAC_FAMILY_2"/>
    <property type="match status" value="1"/>
</dbReference>
<evidence type="ECO:0000256" key="1">
    <source>
        <dbReference type="ARBA" id="ARBA00023015"/>
    </source>
</evidence>
<organism evidence="4 5">
    <name type="scientific">Eisenbergiella porci</name>
    <dbReference type="NCBI Taxonomy" id="2652274"/>
    <lineage>
        <taxon>Bacteria</taxon>
        <taxon>Bacillati</taxon>
        <taxon>Bacillota</taxon>
        <taxon>Clostridia</taxon>
        <taxon>Lachnospirales</taxon>
        <taxon>Lachnospiraceae</taxon>
        <taxon>Eisenbergiella</taxon>
    </lineage>
</organism>
<dbReference type="Pfam" id="PF12833">
    <property type="entry name" value="HTH_18"/>
    <property type="match status" value="1"/>
</dbReference>
<reference evidence="4 5" key="1">
    <citation type="submission" date="2019-08" db="EMBL/GenBank/DDBJ databases">
        <title>In-depth cultivation of the pig gut microbiome towards novel bacterial diversity and tailored functional studies.</title>
        <authorList>
            <person name="Wylensek D."/>
            <person name="Hitch T.C.A."/>
            <person name="Clavel T."/>
        </authorList>
    </citation>
    <scope>NUCLEOTIDE SEQUENCE [LARGE SCALE GENOMIC DNA]</scope>
    <source>
        <strain evidence="4 5">WCA-389-WT-23B</strain>
    </source>
</reference>
<dbReference type="PANTHER" id="PTHR47893">
    <property type="entry name" value="REGULATORY PROTEIN PCHR"/>
    <property type="match status" value="1"/>
</dbReference>
<evidence type="ECO:0000313" key="5">
    <source>
        <dbReference type="Proteomes" id="UP000436047"/>
    </source>
</evidence>
<sequence>MKASSGGVSATTELQYLKQDKKIPGKEPFITYVDYQAGDAPADMWVYDIFSGVQLMVVDFAIESCFRGSGKENVIGINHCEKGRYECAFDNKSYIYLGEGDIAINSQLHPPVASSFPLKYFYGSTILLFPEIMKRGHELQAFQISAEKIVEKYSLNTECHVYRWNAEIEHVYQELYAHLTLPHPSLPFLRLKVLELLYHFQSKQIVFEENREYLSGATVERIKHVKEHLLQDMTQRTNLKELALEHGLSLTQLKDGFRQVYGESPYAYLRNYKMHQAAQLLRQTDQKISEIALMMGYENPSKFSEAFYAVIGCKPKAYRKTQKSSNTV</sequence>
<dbReference type="InterPro" id="IPR009057">
    <property type="entry name" value="Homeodomain-like_sf"/>
</dbReference>
<dbReference type="Gene3D" id="1.10.10.60">
    <property type="entry name" value="Homeodomain-like"/>
    <property type="match status" value="2"/>
</dbReference>
<comment type="caution">
    <text evidence="4">The sequence shown here is derived from an EMBL/GenBank/DDBJ whole genome shotgun (WGS) entry which is preliminary data.</text>
</comment>
<dbReference type="PANTHER" id="PTHR47893:SF1">
    <property type="entry name" value="REGULATORY PROTEIN PCHR"/>
    <property type="match status" value="1"/>
</dbReference>
<dbReference type="InterPro" id="IPR018060">
    <property type="entry name" value="HTH_AraC"/>
</dbReference>
<evidence type="ECO:0000259" key="3">
    <source>
        <dbReference type="PROSITE" id="PS01124"/>
    </source>
</evidence>
<proteinExistence type="predicted"/>
<keyword evidence="2" id="KW-0804">Transcription</keyword>
<protein>
    <submittedName>
        <fullName evidence="4">Helix-turn-helix transcriptional regulator</fullName>
    </submittedName>
</protein>
<keyword evidence="5" id="KW-1185">Reference proteome</keyword>
<dbReference type="InterPro" id="IPR053142">
    <property type="entry name" value="PchR_regulatory_protein"/>
</dbReference>
<dbReference type="EMBL" id="VUMI01000065">
    <property type="protein sequence ID" value="MSS91427.1"/>
    <property type="molecule type" value="Genomic_DNA"/>
</dbReference>